<keyword evidence="1" id="KW-0472">Membrane</keyword>
<feature type="transmembrane region" description="Helical" evidence="1">
    <location>
        <begin position="239"/>
        <end position="259"/>
    </location>
</feature>
<feature type="transmembrane region" description="Helical" evidence="1">
    <location>
        <begin position="163"/>
        <end position="183"/>
    </location>
</feature>
<feature type="transmembrane region" description="Helical" evidence="1">
    <location>
        <begin position="419"/>
        <end position="436"/>
    </location>
</feature>
<dbReference type="EMBL" id="JACEGC010000003">
    <property type="protein sequence ID" value="MBC1193977.1"/>
    <property type="molecule type" value="Genomic_DNA"/>
</dbReference>
<keyword evidence="1" id="KW-0812">Transmembrane</keyword>
<protein>
    <submittedName>
        <fullName evidence="2">Oligosaccharide repeat unit polymerase</fullName>
    </submittedName>
</protein>
<sequence>MFFLILVTSISLWVSFVILNIVKKDQFLYFLMFLVYLAWHLPAILSIVLPFDYFAIKEQSFVIVLLFFCVIHLIQYAGALAYLKSIKYLKNRQIIKWDFSSYPVKSTQNSSVLLLYVVLGYIACIFSFIDKVSQGFLLSFDSIADNRAAVKEQLSEATAQTTVYSFISNFFSGFIYYLLFFSFENKNGIIKIKWIYIFPFLIYSVLIFILGHKSYILPGLIIIFIKYIYENKITFKKTIIYFLIISFITISIAVSQELLRVKSYDVISPQKLFSENIGLEINYNHPLAELIDNSPTIVYLPLAMLYLYYGVEYDMLYVNITSFDEPIIPLGAWTVPLLYRRYQSIFDLPDLKGIEDLRETIHGNIHKSYNVFPRVWGTMFLPLYLEGGFLLILIVVIITIYLNFYLVKKYVLNFPKNSVINLIIFNVILIYGVMVFPFSSTSLLTLVIAAGMLPYIRPLAKIFSAIIKG</sequence>
<gene>
    <name evidence="2" type="ORF">H0901_01370</name>
</gene>
<feature type="transmembrane region" description="Helical" evidence="1">
    <location>
        <begin position="6"/>
        <end position="22"/>
    </location>
</feature>
<dbReference type="RefSeq" id="WP_185238295.1">
    <property type="nucleotide sequence ID" value="NZ_JACEGC010000003.1"/>
</dbReference>
<keyword evidence="1" id="KW-1133">Transmembrane helix</keyword>
<organism evidence="2 3">
    <name type="scientific">Microcystis aeruginosa BLCC-F158</name>
    <dbReference type="NCBI Taxonomy" id="2755316"/>
    <lineage>
        <taxon>Bacteria</taxon>
        <taxon>Bacillati</taxon>
        <taxon>Cyanobacteriota</taxon>
        <taxon>Cyanophyceae</taxon>
        <taxon>Oscillatoriophycideae</taxon>
        <taxon>Chroococcales</taxon>
        <taxon>Microcystaceae</taxon>
        <taxon>Microcystis</taxon>
    </lineage>
</organism>
<feature type="transmembrane region" description="Helical" evidence="1">
    <location>
        <begin position="383"/>
        <end position="407"/>
    </location>
</feature>
<feature type="transmembrane region" description="Helical" evidence="1">
    <location>
        <begin position="442"/>
        <end position="460"/>
    </location>
</feature>
<name>A0A841V049_MICAE</name>
<evidence type="ECO:0000313" key="2">
    <source>
        <dbReference type="EMBL" id="MBC1193977.1"/>
    </source>
</evidence>
<feature type="transmembrane region" description="Helical" evidence="1">
    <location>
        <begin position="195"/>
        <end position="227"/>
    </location>
</feature>
<evidence type="ECO:0000256" key="1">
    <source>
        <dbReference type="SAM" id="Phobius"/>
    </source>
</evidence>
<accession>A0A841V049</accession>
<dbReference type="Proteomes" id="UP000525432">
    <property type="component" value="Unassembled WGS sequence"/>
</dbReference>
<dbReference type="AlphaFoldDB" id="A0A841V049"/>
<feature type="transmembrane region" description="Helical" evidence="1">
    <location>
        <begin position="29"/>
        <end position="49"/>
    </location>
</feature>
<evidence type="ECO:0000313" key="3">
    <source>
        <dbReference type="Proteomes" id="UP000525432"/>
    </source>
</evidence>
<proteinExistence type="predicted"/>
<comment type="caution">
    <text evidence="2">The sequence shown here is derived from an EMBL/GenBank/DDBJ whole genome shotgun (WGS) entry which is preliminary data.</text>
</comment>
<feature type="transmembrane region" description="Helical" evidence="1">
    <location>
        <begin position="61"/>
        <end position="83"/>
    </location>
</feature>
<reference evidence="2 3" key="1">
    <citation type="submission" date="2020-07" db="EMBL/GenBank/DDBJ databases">
        <title>Genomes of two Microcystis aeruginosa (Cyanobacteria) strains from Florida (USA) with disparate toxicogenic potential.</title>
        <authorList>
            <person name="Lefler F.W."/>
            <person name="Barbosa M."/>
            <person name="Berthold D.E."/>
            <person name="Laughinghouse H.D. IV."/>
        </authorList>
    </citation>
    <scope>NUCLEOTIDE SEQUENCE [LARGE SCALE GENOMIC DNA]</scope>
    <source>
        <strain evidence="2 3">BLCCF158</strain>
    </source>
</reference>
<feature type="transmembrane region" description="Helical" evidence="1">
    <location>
        <begin position="112"/>
        <end position="129"/>
    </location>
</feature>